<dbReference type="EMBL" id="CCKQ01009636">
    <property type="protein sequence ID" value="CDW81135.1"/>
    <property type="molecule type" value="Genomic_DNA"/>
</dbReference>
<dbReference type="Proteomes" id="UP000039865">
    <property type="component" value="Unassembled WGS sequence"/>
</dbReference>
<keyword evidence="2" id="KW-1185">Reference proteome</keyword>
<dbReference type="AlphaFoldDB" id="A0A078AFU0"/>
<organism evidence="1 2">
    <name type="scientific">Stylonychia lemnae</name>
    <name type="common">Ciliate</name>
    <dbReference type="NCBI Taxonomy" id="5949"/>
    <lineage>
        <taxon>Eukaryota</taxon>
        <taxon>Sar</taxon>
        <taxon>Alveolata</taxon>
        <taxon>Ciliophora</taxon>
        <taxon>Intramacronucleata</taxon>
        <taxon>Spirotrichea</taxon>
        <taxon>Stichotrichia</taxon>
        <taxon>Sporadotrichida</taxon>
        <taxon>Oxytrichidae</taxon>
        <taxon>Stylonychinae</taxon>
        <taxon>Stylonychia</taxon>
    </lineage>
</organism>
<accession>A0A078AFU0</accession>
<name>A0A078AFU0_STYLE</name>
<gene>
    <name evidence="1" type="primary">Contig13202.g14088</name>
    <name evidence="1" type="ORF">STYLEM_10145</name>
</gene>
<evidence type="ECO:0000313" key="1">
    <source>
        <dbReference type="EMBL" id="CDW81135.1"/>
    </source>
</evidence>
<sequence length="118" mass="14226">MQCQQQQKKVLLHIKEQLIKLLQKLYKSNFQLSKDLLIRKPSQQHIFLQLSQINTYDSNGQSFFHKSNTNYIDIKDNSYESNQHFFQWAHYILGICEHPYLPWNLAVIAEFFQAFRTF</sequence>
<dbReference type="InParanoid" id="A0A078AFU0"/>
<reference evidence="1 2" key="1">
    <citation type="submission" date="2014-06" db="EMBL/GenBank/DDBJ databases">
        <authorList>
            <person name="Swart Estienne"/>
        </authorList>
    </citation>
    <scope>NUCLEOTIDE SEQUENCE [LARGE SCALE GENOMIC DNA]</scope>
    <source>
        <strain evidence="1 2">130c</strain>
    </source>
</reference>
<proteinExistence type="predicted"/>
<protein>
    <submittedName>
        <fullName evidence="1">Uncharacterized protein</fullName>
    </submittedName>
</protein>
<evidence type="ECO:0000313" key="2">
    <source>
        <dbReference type="Proteomes" id="UP000039865"/>
    </source>
</evidence>